<dbReference type="EMBL" id="JBHTLR010000029">
    <property type="protein sequence ID" value="MFD1218135.1"/>
    <property type="molecule type" value="Genomic_DNA"/>
</dbReference>
<accession>A0ABW3UC39</accession>
<keyword evidence="3" id="KW-1185">Reference proteome</keyword>
<feature type="domain" description="Bacterial toxin 30" evidence="1">
    <location>
        <begin position="67"/>
        <end position="146"/>
    </location>
</feature>
<evidence type="ECO:0000313" key="3">
    <source>
        <dbReference type="Proteomes" id="UP001597264"/>
    </source>
</evidence>
<organism evidence="2 3">
    <name type="scientific">Microbulbifer celer</name>
    <dbReference type="NCBI Taxonomy" id="435905"/>
    <lineage>
        <taxon>Bacteria</taxon>
        <taxon>Pseudomonadati</taxon>
        <taxon>Pseudomonadota</taxon>
        <taxon>Gammaproteobacteria</taxon>
        <taxon>Cellvibrionales</taxon>
        <taxon>Microbulbiferaceae</taxon>
        <taxon>Microbulbifer</taxon>
    </lineage>
</organism>
<comment type="caution">
    <text evidence="2">The sequence shown here is derived from an EMBL/GenBank/DDBJ whole genome shotgun (WGS) entry which is preliminary data.</text>
</comment>
<name>A0ABW3UC39_9GAMM</name>
<dbReference type="RefSeq" id="WP_230434985.1">
    <property type="nucleotide sequence ID" value="NZ_CP087715.1"/>
</dbReference>
<evidence type="ECO:0000259" key="1">
    <source>
        <dbReference type="Pfam" id="PF15532"/>
    </source>
</evidence>
<reference evidence="3" key="1">
    <citation type="journal article" date="2019" name="Int. J. Syst. Evol. Microbiol.">
        <title>The Global Catalogue of Microorganisms (GCM) 10K type strain sequencing project: providing services to taxonomists for standard genome sequencing and annotation.</title>
        <authorList>
            <consortium name="The Broad Institute Genomics Platform"/>
            <consortium name="The Broad Institute Genome Sequencing Center for Infectious Disease"/>
            <person name="Wu L."/>
            <person name="Ma J."/>
        </authorList>
    </citation>
    <scope>NUCLEOTIDE SEQUENCE [LARGE SCALE GENOMIC DNA]</scope>
    <source>
        <strain evidence="3">CCUG 54356</strain>
    </source>
</reference>
<proteinExistence type="predicted"/>
<gene>
    <name evidence="2" type="ORF">ACFQ2X_16160</name>
</gene>
<evidence type="ECO:0000313" key="2">
    <source>
        <dbReference type="EMBL" id="MFD1218135.1"/>
    </source>
</evidence>
<dbReference type="InterPro" id="IPR029111">
    <property type="entry name" value="Ntox30"/>
</dbReference>
<protein>
    <submittedName>
        <fullName evidence="2">Polymorphic toxin type 30 domain-containing protein</fullName>
    </submittedName>
</protein>
<dbReference type="Pfam" id="PF15532">
    <property type="entry name" value="Ntox30"/>
    <property type="match status" value="1"/>
</dbReference>
<dbReference type="Proteomes" id="UP001597264">
    <property type="component" value="Unassembled WGS sequence"/>
</dbReference>
<sequence length="159" mass="17778">MPIGLSDLFGAGEWVPAGMVKNTKNTKDDFYNLVHNIAHPGRINGGGTCNNILQLIPAGTANTFEFESRSQRGFKFIWLDIDGVRWQVHGHEPDAGALSGHVGAMAWTVRIQSGRDYLMSEEWVSDFPLGHRNYIAPTYWKKATNDWTRGKSHIVLINP</sequence>